<gene>
    <name evidence="4" type="ORF">AUR64_14720</name>
</gene>
<sequence length="320" mass="36027">MQTERFSPLAVVFFLMAGILPMVFQTVGSDEDEHGYEYEISNRERLRYVVSALVWSITPWGILTQILQFGGQLFAMRRYRRQYPSHDYRLPESDLTLPFDGQWTVVNGGVTEETSHSWMLVSQRYAYDFFITDGDGASHTGDGTDLEQYYAFGEPIRAPAAGRVVATKDGLRDHPWPGSGWLEWRTWDIRGNHVVLEHADGEYSLLAHLREGSVAVSAGDHVERGEVLGECGNSGHSGEPHLHYQLQDNPNFWTAASLVPQFRDATVTRDDGRRDGHEFYRPPDGDASVAYLWAGDRVANADSERVPPEQSATTDRSRSS</sequence>
<dbReference type="SUPFAM" id="SSF51261">
    <property type="entry name" value="Duplicated hybrid motif"/>
    <property type="match status" value="1"/>
</dbReference>
<comment type="caution">
    <text evidence="4">The sequence shown here is derived from an EMBL/GenBank/DDBJ whole genome shotgun (WGS) entry which is preliminary data.</text>
</comment>
<dbReference type="PANTHER" id="PTHR21666">
    <property type="entry name" value="PEPTIDASE-RELATED"/>
    <property type="match status" value="1"/>
</dbReference>
<reference evidence="4 5" key="1">
    <citation type="submission" date="2015-12" db="EMBL/GenBank/DDBJ databases">
        <title>Haloprofundus marisrubri gen. nov., sp. nov., an extremely halophilic archaeon isolated from the Discovery deep brine-seawater interface in the Red Sea.</title>
        <authorList>
            <person name="Zhang G."/>
            <person name="Stingl U."/>
            <person name="Rashid M."/>
        </authorList>
    </citation>
    <scope>NUCLEOTIDE SEQUENCE [LARGE SCALE GENOMIC DNA]</scope>
    <source>
        <strain evidence="4 5">SB9</strain>
    </source>
</reference>
<organism evidence="4 5">
    <name type="scientific">Haloprofundus marisrubri</name>
    <dbReference type="NCBI Taxonomy" id="1514971"/>
    <lineage>
        <taxon>Archaea</taxon>
        <taxon>Methanobacteriati</taxon>
        <taxon>Methanobacteriota</taxon>
        <taxon>Stenosarchaea group</taxon>
        <taxon>Halobacteria</taxon>
        <taxon>Halobacteriales</taxon>
        <taxon>Haloferacaceae</taxon>
        <taxon>Haloprofundus</taxon>
    </lineage>
</organism>
<dbReference type="GO" id="GO:0004222">
    <property type="term" value="F:metalloendopeptidase activity"/>
    <property type="evidence" value="ECO:0007669"/>
    <property type="project" value="TreeGrafter"/>
</dbReference>
<dbReference type="InterPro" id="IPR011055">
    <property type="entry name" value="Dup_hybrid_motif"/>
</dbReference>
<evidence type="ECO:0000256" key="1">
    <source>
        <dbReference type="SAM" id="MobiDB-lite"/>
    </source>
</evidence>
<feature type="region of interest" description="Disordered" evidence="1">
    <location>
        <begin position="298"/>
        <end position="320"/>
    </location>
</feature>
<evidence type="ECO:0000313" key="4">
    <source>
        <dbReference type="EMBL" id="KTG09052.1"/>
    </source>
</evidence>
<evidence type="ECO:0000256" key="2">
    <source>
        <dbReference type="SAM" id="Phobius"/>
    </source>
</evidence>
<dbReference type="AlphaFoldDB" id="A0A0W1R764"/>
<dbReference type="InterPro" id="IPR050570">
    <property type="entry name" value="Cell_wall_metabolism_enzyme"/>
</dbReference>
<dbReference type="PANTHER" id="PTHR21666:SF270">
    <property type="entry name" value="MUREIN HYDROLASE ACTIVATOR ENVC"/>
    <property type="match status" value="1"/>
</dbReference>
<dbReference type="Gene3D" id="2.70.70.10">
    <property type="entry name" value="Glucose Permease (Domain IIA)"/>
    <property type="match status" value="1"/>
</dbReference>
<accession>A0A0W1R764</accession>
<name>A0A0W1R764_9EURY</name>
<evidence type="ECO:0000313" key="5">
    <source>
        <dbReference type="Proteomes" id="UP000054387"/>
    </source>
</evidence>
<keyword evidence="5" id="KW-1185">Reference proteome</keyword>
<dbReference type="InterPro" id="IPR016047">
    <property type="entry name" value="M23ase_b-sheet_dom"/>
</dbReference>
<feature type="domain" description="M23ase beta-sheet core" evidence="3">
    <location>
        <begin position="143"/>
        <end position="249"/>
    </location>
</feature>
<keyword evidence="2" id="KW-1133">Transmembrane helix</keyword>
<dbReference type="CDD" id="cd12797">
    <property type="entry name" value="M23_peptidase"/>
    <property type="match status" value="1"/>
</dbReference>
<keyword evidence="2" id="KW-0472">Membrane</keyword>
<dbReference type="EMBL" id="LOPU01000029">
    <property type="protein sequence ID" value="KTG09052.1"/>
    <property type="molecule type" value="Genomic_DNA"/>
</dbReference>
<protein>
    <recommendedName>
        <fullName evidence="3">M23ase beta-sheet core domain-containing protein</fullName>
    </recommendedName>
</protein>
<dbReference type="Pfam" id="PF01551">
    <property type="entry name" value="Peptidase_M23"/>
    <property type="match status" value="1"/>
</dbReference>
<proteinExistence type="predicted"/>
<feature type="transmembrane region" description="Helical" evidence="2">
    <location>
        <begin position="52"/>
        <end position="75"/>
    </location>
</feature>
<dbReference type="Proteomes" id="UP000054387">
    <property type="component" value="Unassembled WGS sequence"/>
</dbReference>
<keyword evidence="2" id="KW-0812">Transmembrane</keyword>
<evidence type="ECO:0000259" key="3">
    <source>
        <dbReference type="Pfam" id="PF01551"/>
    </source>
</evidence>